<name>A0A4Q4SXU4_9PEZI</name>
<dbReference type="PANTHER" id="PTHR40260">
    <property type="entry name" value="BLR8190 PROTEIN"/>
    <property type="match status" value="1"/>
</dbReference>
<dbReference type="OrthoDB" id="4892971at2759"/>
<evidence type="ECO:0000313" key="2">
    <source>
        <dbReference type="Proteomes" id="UP000293360"/>
    </source>
</evidence>
<accession>A0A4Q4SXU4</accession>
<proteinExistence type="predicted"/>
<keyword evidence="2" id="KW-1185">Reference proteome</keyword>
<dbReference type="InterPro" id="IPR011008">
    <property type="entry name" value="Dimeric_a/b-barrel"/>
</dbReference>
<dbReference type="AlphaFoldDB" id="A0A4Q4SXU4"/>
<dbReference type="SUPFAM" id="SSF54909">
    <property type="entry name" value="Dimeric alpha+beta barrel"/>
    <property type="match status" value="1"/>
</dbReference>
<reference evidence="1 2" key="1">
    <citation type="submission" date="2018-06" db="EMBL/GenBank/DDBJ databases">
        <title>Complete Genomes of Monosporascus.</title>
        <authorList>
            <person name="Robinson A.J."/>
            <person name="Natvig D.O."/>
        </authorList>
    </citation>
    <scope>NUCLEOTIDE SEQUENCE [LARGE SCALE GENOMIC DNA]</scope>
    <source>
        <strain evidence="1 2">CBS 110550</strain>
    </source>
</reference>
<dbReference type="EMBL" id="QJNU01000885">
    <property type="protein sequence ID" value="RYO83857.1"/>
    <property type="molecule type" value="Genomic_DNA"/>
</dbReference>
<evidence type="ECO:0008006" key="3">
    <source>
        <dbReference type="Google" id="ProtNLM"/>
    </source>
</evidence>
<protein>
    <recommendedName>
        <fullName evidence="3">EthD domain-containing protein</fullName>
    </recommendedName>
</protein>
<dbReference type="PANTHER" id="PTHR40260:SF2">
    <property type="entry name" value="BLR8190 PROTEIN"/>
    <property type="match status" value="1"/>
</dbReference>
<evidence type="ECO:0000313" key="1">
    <source>
        <dbReference type="EMBL" id="RYO83857.1"/>
    </source>
</evidence>
<gene>
    <name evidence="1" type="ORF">DL764_009413</name>
</gene>
<dbReference type="Gene3D" id="3.30.70.100">
    <property type="match status" value="1"/>
</dbReference>
<comment type="caution">
    <text evidence="1">The sequence shown here is derived from an EMBL/GenBank/DDBJ whole genome shotgun (WGS) entry which is preliminary data.</text>
</comment>
<dbReference type="Proteomes" id="UP000293360">
    <property type="component" value="Unassembled WGS sequence"/>
</dbReference>
<sequence>MPATLVLAYPRGSNLDLTYYIDKHLPIALPALTRAGLVSWRVSKAAPGRDGQPASHEVFVFFEFEGVEQIARIAAPENAKANKDASEDLPNYSRLPPISWVVEETASAKLWTDVADCPRTGKEGRGRG</sequence>
<organism evidence="1 2">
    <name type="scientific">Monosporascus ibericus</name>
    <dbReference type="NCBI Taxonomy" id="155417"/>
    <lineage>
        <taxon>Eukaryota</taxon>
        <taxon>Fungi</taxon>
        <taxon>Dikarya</taxon>
        <taxon>Ascomycota</taxon>
        <taxon>Pezizomycotina</taxon>
        <taxon>Sordariomycetes</taxon>
        <taxon>Xylariomycetidae</taxon>
        <taxon>Xylariales</taxon>
        <taxon>Xylariales incertae sedis</taxon>
        <taxon>Monosporascus</taxon>
    </lineage>
</organism>